<dbReference type="Proteomes" id="UP000193804">
    <property type="component" value="Unassembled WGS sequence"/>
</dbReference>
<dbReference type="EMBL" id="FXAW01000006">
    <property type="protein sequence ID" value="SMG43566.1"/>
    <property type="molecule type" value="Genomic_DNA"/>
</dbReference>
<dbReference type="InterPro" id="IPR007484">
    <property type="entry name" value="Peptidase_M28"/>
</dbReference>
<keyword evidence="4" id="KW-1185">Reference proteome</keyword>
<organism evidence="3 4">
    <name type="scientific">Marivirga sericea</name>
    <dbReference type="NCBI Taxonomy" id="1028"/>
    <lineage>
        <taxon>Bacteria</taxon>
        <taxon>Pseudomonadati</taxon>
        <taxon>Bacteroidota</taxon>
        <taxon>Cytophagia</taxon>
        <taxon>Cytophagales</taxon>
        <taxon>Marivirgaceae</taxon>
        <taxon>Marivirga</taxon>
    </lineage>
</organism>
<dbReference type="AlphaFoldDB" id="A0A1X7KRV7"/>
<feature type="chain" id="PRO_5012824068" evidence="1">
    <location>
        <begin position="22"/>
        <end position="308"/>
    </location>
</feature>
<feature type="signal peptide" evidence="1">
    <location>
        <begin position="1"/>
        <end position="21"/>
    </location>
</feature>
<dbReference type="RefSeq" id="WP_085518192.1">
    <property type="nucleotide sequence ID" value="NZ_FXAW01000006.1"/>
</dbReference>
<evidence type="ECO:0000313" key="3">
    <source>
        <dbReference type="EMBL" id="SMG43566.1"/>
    </source>
</evidence>
<evidence type="ECO:0000256" key="1">
    <source>
        <dbReference type="SAM" id="SignalP"/>
    </source>
</evidence>
<protein>
    <submittedName>
        <fullName evidence="3">Peptidase family M28</fullName>
    </submittedName>
</protein>
<dbReference type="GO" id="GO:0006508">
    <property type="term" value="P:proteolysis"/>
    <property type="evidence" value="ECO:0007669"/>
    <property type="project" value="InterPro"/>
</dbReference>
<accession>A0A1X7KRV7</accession>
<dbReference type="Pfam" id="PF04389">
    <property type="entry name" value="Peptidase_M28"/>
    <property type="match status" value="1"/>
</dbReference>
<dbReference type="Gene3D" id="3.40.630.10">
    <property type="entry name" value="Zn peptidases"/>
    <property type="match status" value="1"/>
</dbReference>
<gene>
    <name evidence="3" type="ORF">SAMN05661096_03045</name>
</gene>
<dbReference type="InterPro" id="IPR045175">
    <property type="entry name" value="M28_fam"/>
</dbReference>
<dbReference type="SUPFAM" id="SSF53187">
    <property type="entry name" value="Zn-dependent exopeptidases"/>
    <property type="match status" value="1"/>
</dbReference>
<dbReference type="GO" id="GO:0008235">
    <property type="term" value="F:metalloexopeptidase activity"/>
    <property type="evidence" value="ECO:0007669"/>
    <property type="project" value="InterPro"/>
</dbReference>
<evidence type="ECO:0000259" key="2">
    <source>
        <dbReference type="Pfam" id="PF04389"/>
    </source>
</evidence>
<dbReference type="PANTHER" id="PTHR12147">
    <property type="entry name" value="METALLOPEPTIDASE M28 FAMILY MEMBER"/>
    <property type="match status" value="1"/>
</dbReference>
<dbReference type="OrthoDB" id="1521787at2"/>
<reference evidence="4" key="1">
    <citation type="submission" date="2017-04" db="EMBL/GenBank/DDBJ databases">
        <authorList>
            <person name="Varghese N."/>
            <person name="Submissions S."/>
        </authorList>
    </citation>
    <scope>NUCLEOTIDE SEQUENCE [LARGE SCALE GENOMIC DNA]</scope>
    <source>
        <strain evidence="4">DSM 4125</strain>
    </source>
</reference>
<keyword evidence="1" id="KW-0732">Signal</keyword>
<sequence>MKPIRLYLIIISLLFVQHGFAQEDSVSAFPDSAKVMNDLYFLASDSLEGRKTNTEGNDIARRFIIQRLQKLGVSAYVQDYTQSFTFGKDSIPAVNILGFVEGFSGKNFIVISAHYDHVGMKNSTEIFNGADDNASGVASLLALAEYFRENQPENNLLFAFFDAEEMGLQGAKFFMQSVVMDTSRIKMNVNLDMVSRGDKNELYAVGTYFTPFLKPLIKEAAKDKGIELLFGRDEPKKKPNWVTASDHAPFHKAQIPFIYFGVDDHPDYHKITDTADKINPVFYLEAIRLIKDAIENFDANLGEIVYGK</sequence>
<dbReference type="PANTHER" id="PTHR12147:SF26">
    <property type="entry name" value="PEPTIDASE M28 DOMAIN-CONTAINING PROTEIN"/>
    <property type="match status" value="1"/>
</dbReference>
<name>A0A1X7KRV7_9BACT</name>
<proteinExistence type="predicted"/>
<evidence type="ECO:0000313" key="4">
    <source>
        <dbReference type="Proteomes" id="UP000193804"/>
    </source>
</evidence>
<dbReference type="STRING" id="1028.SAMN05661096_03045"/>
<feature type="domain" description="Peptidase M28" evidence="2">
    <location>
        <begin position="95"/>
        <end position="283"/>
    </location>
</feature>